<dbReference type="InterPro" id="IPR004552">
    <property type="entry name" value="AGP_acyltrans"/>
</dbReference>
<evidence type="ECO:0000313" key="9">
    <source>
        <dbReference type="Proteomes" id="UP000191342"/>
    </source>
</evidence>
<dbReference type="GO" id="GO:0003841">
    <property type="term" value="F:1-acylglycerol-3-phosphate O-acyltransferase activity"/>
    <property type="evidence" value="ECO:0007669"/>
    <property type="project" value="UniProtKB-UniRule"/>
</dbReference>
<reference evidence="9" key="1">
    <citation type="journal article" date="2017" name="Nat. Microbiol.">
        <title>Global analysis of biosynthetic gene clusters reveals vast potential of secondary metabolite production in Penicillium species.</title>
        <authorList>
            <person name="Nielsen J.C."/>
            <person name="Grijseels S."/>
            <person name="Prigent S."/>
            <person name="Ji B."/>
            <person name="Dainat J."/>
            <person name="Nielsen K.F."/>
            <person name="Frisvad J.C."/>
            <person name="Workman M."/>
            <person name="Nielsen J."/>
        </authorList>
    </citation>
    <scope>NUCLEOTIDE SEQUENCE [LARGE SCALE GENOMIC DNA]</scope>
    <source>
        <strain evidence="9">IBT 14082</strain>
    </source>
</reference>
<feature type="repeat" description="TPR" evidence="3">
    <location>
        <begin position="617"/>
        <end position="650"/>
    </location>
</feature>
<feature type="repeat" description="TPR" evidence="3">
    <location>
        <begin position="753"/>
        <end position="786"/>
    </location>
</feature>
<dbReference type="PROSITE" id="PS50005">
    <property type="entry name" value="TPR"/>
    <property type="match status" value="6"/>
</dbReference>
<feature type="domain" description="Phospholipid/glycerol acyltransferase" evidence="7">
    <location>
        <begin position="931"/>
        <end position="1048"/>
    </location>
</feature>
<dbReference type="EC" id="2.3.1.51" evidence="4"/>
<feature type="repeat" description="TPR" evidence="3">
    <location>
        <begin position="515"/>
        <end position="548"/>
    </location>
</feature>
<dbReference type="GO" id="GO:0007091">
    <property type="term" value="P:metaphase/anaphase transition of mitotic cell cycle"/>
    <property type="evidence" value="ECO:0007669"/>
    <property type="project" value="TreeGrafter"/>
</dbReference>
<sequence length="1122" mass="123752">MALSTGHVASQLRHLIYYQLDNNLIRNALFLASRLHAYEPRSFEAQFLLALCHLHNGEVKAAFECSQASGSRGLHAGCAYVFAQACLDLGKYLDGVTALERSKSLWASKNHWNKHSETQRQHLPDAAAVYSLQGKLWHAHKDLTKAVDCYVEALKLNPFMWDAFLGLCETGVNIRVPNIFQLSPELLAIISSSPEEIGTAPDNVAYEEGTFPMQPPGNPESDPFMVSASRGESDTTFGSSALWEKLNGSSANFAAMAQPVFHEGMETPSAQSSGSDDFRIANGVTDPEAGWEAPLAPARKTRTIQTMSLDHTGQPPPRMRPTGIRPRHKTRTEPETQPTAPVERDPSLVSRFGDRKRTVSGQVAHPLPSSQPTEPGAPQRRSVRLFNQIKPTTSKLSNGTLTGRDGREMKKLRGGPTKGRAGSAPTVGRVVSGNRKPVETPDNDGKDNRTGLSQSHSTAPPLPKNAEKTKELEALDWLLGLFNKLASGYFALSRYKCADAISSFNSLSQGQRETPWVLSQLGRTYFEQASYTEAAKYFSRVQKLAPSHIEDMEIYSTVLWHLKSDVELAYLAHQLLEADRLSPQAWCAIGNSFSHQRDHDQALKCFKRATMLDPGFAYAFTLQGHEYVANEEYDKALEAYRHGINADNRHYNAWYGLGTVYDKMGKLDFAEQHFRNAASINPTNAVLICCIGLVLEKMNNPQDALVHYGRASSLAPHSVLAKFRKARVLMKLREYKFALAELKVLKDMAPDEANVHYLLGKLYKMLHDKANAIKHFTAALNLDPKAAQYIKDAMESLDDDDMEDEDIACGLGVARILVNKLLLTRPTTVIMSFGSYIVSGISSFVVVTVSLFAIGQKVPRAAFAARCLASYGSLLVSAAYGVIVSICLRLVGYGRISQWAAGRSFKWMMRLTTGVTFEVVEGAEYLSTRPAVFIGNHQTELDVLMLGCVFPPYCSVTAKKSLRNIPFLGWFMSLSRTVFIDRANRETALKAFDGAAAEMRDHRQSVFIFAEGTRSYSDEPTLLPFKKGAFHLAVKAGVPIVPIVTENYSHVLSPRAWRFNAGTIKIRVLPPIPTKDLTSGDVDSLTQSTRDSMLKTLAAMSHAHKNEVDGARANGVSSAIEI</sequence>
<feature type="compositionally biased region" description="Polar residues" evidence="5">
    <location>
        <begin position="389"/>
        <end position="401"/>
    </location>
</feature>
<dbReference type="AlphaFoldDB" id="A0A1V6T042"/>
<comment type="caution">
    <text evidence="8">The sequence shown here is derived from an EMBL/GenBank/DDBJ whole genome shotgun (WGS) entry which is preliminary data.</text>
</comment>
<dbReference type="Proteomes" id="UP000191342">
    <property type="component" value="Unassembled WGS sequence"/>
</dbReference>
<keyword evidence="1 3" id="KW-0802">TPR repeat</keyword>
<dbReference type="EMBL" id="MLQL01000018">
    <property type="protein sequence ID" value="OQE19647.1"/>
    <property type="molecule type" value="Genomic_DNA"/>
</dbReference>
<dbReference type="Gene3D" id="1.25.40.10">
    <property type="entry name" value="Tetratricopeptide repeat domain"/>
    <property type="match status" value="4"/>
</dbReference>
<feature type="region of interest" description="Disordered" evidence="5">
    <location>
        <begin position="265"/>
        <end position="466"/>
    </location>
</feature>
<feature type="compositionally biased region" description="Basic and acidic residues" evidence="5">
    <location>
        <begin position="342"/>
        <end position="357"/>
    </location>
</feature>
<dbReference type="GO" id="GO:0051301">
    <property type="term" value="P:cell division"/>
    <property type="evidence" value="ECO:0007669"/>
    <property type="project" value="TreeGrafter"/>
</dbReference>
<dbReference type="PANTHER" id="PTHR12558">
    <property type="entry name" value="CELL DIVISION CYCLE 16,23,27"/>
    <property type="match status" value="1"/>
</dbReference>
<organism evidence="8 9">
    <name type="scientific">Penicillium flavigenum</name>
    <dbReference type="NCBI Taxonomy" id="254877"/>
    <lineage>
        <taxon>Eukaryota</taxon>
        <taxon>Fungi</taxon>
        <taxon>Dikarya</taxon>
        <taxon>Ascomycota</taxon>
        <taxon>Pezizomycotina</taxon>
        <taxon>Eurotiomycetes</taxon>
        <taxon>Eurotiomycetidae</taxon>
        <taxon>Eurotiales</taxon>
        <taxon>Aspergillaceae</taxon>
        <taxon>Penicillium</taxon>
    </lineage>
</organism>
<evidence type="ECO:0000256" key="6">
    <source>
        <dbReference type="SAM" id="Phobius"/>
    </source>
</evidence>
<dbReference type="GO" id="GO:0005737">
    <property type="term" value="C:cytoplasm"/>
    <property type="evidence" value="ECO:0007669"/>
    <property type="project" value="TreeGrafter"/>
</dbReference>
<dbReference type="Pfam" id="PF00515">
    <property type="entry name" value="TPR_1"/>
    <property type="match status" value="2"/>
</dbReference>
<accession>A0A1V6T042</accession>
<dbReference type="STRING" id="254877.A0A1V6T042"/>
<dbReference type="GO" id="GO:0008654">
    <property type="term" value="P:phospholipid biosynthetic process"/>
    <property type="evidence" value="ECO:0007669"/>
    <property type="project" value="UniProtKB-KW"/>
</dbReference>
<comment type="similarity">
    <text evidence="4">Belongs to the 1-acyl-sn-glycerol-3-phosphate acyltransferase family.</text>
</comment>
<dbReference type="SUPFAM" id="SSF69593">
    <property type="entry name" value="Glycerol-3-phosphate (1)-acyltransferase"/>
    <property type="match status" value="1"/>
</dbReference>
<dbReference type="Pfam" id="PF01553">
    <property type="entry name" value="Acyltransferase"/>
    <property type="match status" value="1"/>
</dbReference>
<protein>
    <recommendedName>
        <fullName evidence="4">1-acyl-sn-glycerol-3-phosphate acyltransferase</fullName>
        <ecNumber evidence="4">2.3.1.51</ecNumber>
    </recommendedName>
</protein>
<keyword evidence="4" id="KW-1208">Phospholipid metabolism</keyword>
<evidence type="ECO:0000313" key="8">
    <source>
        <dbReference type="EMBL" id="OQE19647.1"/>
    </source>
</evidence>
<feature type="compositionally biased region" description="Basic and acidic residues" evidence="5">
    <location>
        <begin position="436"/>
        <end position="449"/>
    </location>
</feature>
<keyword evidence="4" id="KW-0594">Phospholipid biosynthesis</keyword>
<keyword evidence="6" id="KW-1133">Transmembrane helix</keyword>
<comment type="domain">
    <text evidence="4">The HXXXXD motif is essential for acyltransferase activity and may constitute the binding site for the phosphate moiety of the glycerol-3-phosphate.</text>
</comment>
<dbReference type="InterPro" id="IPR019734">
    <property type="entry name" value="TPR_rpt"/>
</dbReference>
<proteinExistence type="inferred from homology"/>
<feature type="transmembrane region" description="Helical" evidence="6">
    <location>
        <begin position="867"/>
        <end position="891"/>
    </location>
</feature>
<dbReference type="SUPFAM" id="SSF48452">
    <property type="entry name" value="TPR-like"/>
    <property type="match status" value="1"/>
</dbReference>
<evidence type="ECO:0000256" key="5">
    <source>
        <dbReference type="SAM" id="MobiDB-lite"/>
    </source>
</evidence>
<dbReference type="CDD" id="cd07989">
    <property type="entry name" value="LPLAT_AGPAT-like"/>
    <property type="match status" value="1"/>
</dbReference>
<keyword evidence="9" id="KW-1185">Reference proteome</keyword>
<dbReference type="GO" id="GO:0005680">
    <property type="term" value="C:anaphase-promoting complex"/>
    <property type="evidence" value="ECO:0007669"/>
    <property type="project" value="UniProtKB-ARBA"/>
</dbReference>
<feature type="repeat" description="TPR" evidence="3">
    <location>
        <begin position="651"/>
        <end position="684"/>
    </location>
</feature>
<dbReference type="PROSITE" id="PS50293">
    <property type="entry name" value="TPR_REGION"/>
    <property type="match status" value="1"/>
</dbReference>
<keyword evidence="4" id="KW-0808">Transferase</keyword>
<dbReference type="Pfam" id="PF12895">
    <property type="entry name" value="ANAPC3"/>
    <property type="match status" value="1"/>
</dbReference>
<dbReference type="Pfam" id="PF14559">
    <property type="entry name" value="TPR_19"/>
    <property type="match status" value="1"/>
</dbReference>
<keyword evidence="4" id="KW-0443">Lipid metabolism</keyword>
<evidence type="ECO:0000256" key="2">
    <source>
        <dbReference type="ARBA" id="ARBA00038210"/>
    </source>
</evidence>
<dbReference type="SMART" id="SM00563">
    <property type="entry name" value="PlsC"/>
    <property type="match status" value="1"/>
</dbReference>
<keyword evidence="4" id="KW-0444">Lipid biosynthesis</keyword>
<keyword evidence="4" id="KW-0012">Acyltransferase</keyword>
<feature type="repeat" description="TPR" evidence="3">
    <location>
        <begin position="127"/>
        <end position="160"/>
    </location>
</feature>
<dbReference type="OrthoDB" id="329563at2759"/>
<evidence type="ECO:0000256" key="1">
    <source>
        <dbReference type="ARBA" id="ARBA00022803"/>
    </source>
</evidence>
<evidence type="ECO:0000256" key="4">
    <source>
        <dbReference type="RuleBase" id="RU361267"/>
    </source>
</evidence>
<dbReference type="PANTHER" id="PTHR12558:SF13">
    <property type="entry name" value="CELL DIVISION CYCLE PROTEIN 27 HOMOLOG"/>
    <property type="match status" value="1"/>
</dbReference>
<keyword evidence="6" id="KW-0472">Membrane</keyword>
<gene>
    <name evidence="8" type="ORF">PENFLA_c018G10686</name>
</gene>
<comment type="similarity">
    <text evidence="2">Belongs to the APC3/CDC27 family.</text>
</comment>
<evidence type="ECO:0000259" key="7">
    <source>
        <dbReference type="SMART" id="SM00563"/>
    </source>
</evidence>
<comment type="catalytic activity">
    <reaction evidence="4">
        <text>a 1-acyl-sn-glycero-3-phosphate + an acyl-CoA = a 1,2-diacyl-sn-glycero-3-phosphate + CoA</text>
        <dbReference type="Rhea" id="RHEA:19709"/>
        <dbReference type="ChEBI" id="CHEBI:57287"/>
        <dbReference type="ChEBI" id="CHEBI:57970"/>
        <dbReference type="ChEBI" id="CHEBI:58342"/>
        <dbReference type="ChEBI" id="CHEBI:58608"/>
        <dbReference type="EC" id="2.3.1.51"/>
    </reaction>
</comment>
<dbReference type="Pfam" id="PF13181">
    <property type="entry name" value="TPR_8"/>
    <property type="match status" value="1"/>
</dbReference>
<name>A0A1V6T042_9EURO</name>
<dbReference type="GO" id="GO:0031145">
    <property type="term" value="P:anaphase-promoting complex-dependent catabolic process"/>
    <property type="evidence" value="ECO:0007669"/>
    <property type="project" value="TreeGrafter"/>
</dbReference>
<dbReference type="SMART" id="SM00028">
    <property type="entry name" value="TPR"/>
    <property type="match status" value="7"/>
</dbReference>
<dbReference type="GO" id="GO:0016020">
    <property type="term" value="C:membrane"/>
    <property type="evidence" value="ECO:0007669"/>
    <property type="project" value="InterPro"/>
</dbReference>
<dbReference type="GO" id="GO:0016567">
    <property type="term" value="P:protein ubiquitination"/>
    <property type="evidence" value="ECO:0007669"/>
    <property type="project" value="TreeGrafter"/>
</dbReference>
<evidence type="ECO:0000256" key="3">
    <source>
        <dbReference type="PROSITE-ProRule" id="PRU00339"/>
    </source>
</evidence>
<dbReference type="InterPro" id="IPR002123">
    <property type="entry name" value="Plipid/glycerol_acylTrfase"/>
</dbReference>
<dbReference type="SUPFAM" id="SSF81901">
    <property type="entry name" value="HCP-like"/>
    <property type="match status" value="1"/>
</dbReference>
<feature type="transmembrane region" description="Helical" evidence="6">
    <location>
        <begin position="833"/>
        <end position="855"/>
    </location>
</feature>
<keyword evidence="6" id="KW-0812">Transmembrane</keyword>
<dbReference type="NCBIfam" id="TIGR00530">
    <property type="entry name" value="AGP_acyltrn"/>
    <property type="match status" value="1"/>
</dbReference>
<dbReference type="InterPro" id="IPR011990">
    <property type="entry name" value="TPR-like_helical_dom_sf"/>
</dbReference>
<feature type="repeat" description="TPR" evidence="3">
    <location>
        <begin position="583"/>
        <end position="616"/>
    </location>
</feature>